<comment type="caution">
    <text evidence="1">The sequence shown here is derived from an EMBL/GenBank/DDBJ whole genome shotgun (WGS) entry which is preliminary data.</text>
</comment>
<dbReference type="AlphaFoldDB" id="A0ABD2YPW8"/>
<organism evidence="1 2">
    <name type="scientific">Cinchona calisaya</name>
    <dbReference type="NCBI Taxonomy" id="153742"/>
    <lineage>
        <taxon>Eukaryota</taxon>
        <taxon>Viridiplantae</taxon>
        <taxon>Streptophyta</taxon>
        <taxon>Embryophyta</taxon>
        <taxon>Tracheophyta</taxon>
        <taxon>Spermatophyta</taxon>
        <taxon>Magnoliopsida</taxon>
        <taxon>eudicotyledons</taxon>
        <taxon>Gunneridae</taxon>
        <taxon>Pentapetalae</taxon>
        <taxon>asterids</taxon>
        <taxon>lamiids</taxon>
        <taxon>Gentianales</taxon>
        <taxon>Rubiaceae</taxon>
        <taxon>Cinchonoideae</taxon>
        <taxon>Cinchoneae</taxon>
        <taxon>Cinchona</taxon>
    </lineage>
</organism>
<sequence>MFFNRETPNFVHSLGRALDEWWEFRSNNQIIQDGSSEETDVLNHVRDANRISATEIYIEMEAAMDKSKKRYGYSIMARDKFGRLLKIWAEGREGNAESTLVEADAMRNSLMFAKDARWDKV</sequence>
<name>A0ABD2YPW8_9GENT</name>
<dbReference type="EMBL" id="JBJUIK010000013">
    <property type="protein sequence ID" value="KAL3508185.1"/>
    <property type="molecule type" value="Genomic_DNA"/>
</dbReference>
<proteinExistence type="predicted"/>
<evidence type="ECO:0000313" key="1">
    <source>
        <dbReference type="EMBL" id="KAL3508185.1"/>
    </source>
</evidence>
<evidence type="ECO:0000313" key="2">
    <source>
        <dbReference type="Proteomes" id="UP001630127"/>
    </source>
</evidence>
<keyword evidence="2" id="KW-1185">Reference proteome</keyword>
<gene>
    <name evidence="1" type="ORF">ACH5RR_033567</name>
</gene>
<accession>A0ABD2YPW8</accession>
<protein>
    <submittedName>
        <fullName evidence="1">Uncharacterized protein</fullName>
    </submittedName>
</protein>
<dbReference type="Proteomes" id="UP001630127">
    <property type="component" value="Unassembled WGS sequence"/>
</dbReference>
<reference evidence="1 2" key="1">
    <citation type="submission" date="2024-11" db="EMBL/GenBank/DDBJ databases">
        <title>A near-complete genome assembly of Cinchona calisaya.</title>
        <authorList>
            <person name="Lian D.C."/>
            <person name="Zhao X.W."/>
            <person name="Wei L."/>
        </authorList>
    </citation>
    <scope>NUCLEOTIDE SEQUENCE [LARGE SCALE GENOMIC DNA]</scope>
    <source>
        <tissue evidence="1">Nenye</tissue>
    </source>
</reference>